<keyword evidence="6 10" id="KW-0133">Cell shape</keyword>
<dbReference type="HAMAP" id="MF_02019">
    <property type="entry name" value="MurF"/>
    <property type="match status" value="1"/>
</dbReference>
<evidence type="ECO:0000256" key="4">
    <source>
        <dbReference type="ARBA" id="ARBA00022741"/>
    </source>
</evidence>
<feature type="domain" description="Mur ligase C-terminal" evidence="13">
    <location>
        <begin position="338"/>
        <end position="464"/>
    </location>
</feature>
<dbReference type="EMBL" id="RKHO01000001">
    <property type="protein sequence ID" value="ROR92036.1"/>
    <property type="molecule type" value="Genomic_DNA"/>
</dbReference>
<dbReference type="Pfam" id="PF02875">
    <property type="entry name" value="Mur_ligase_C"/>
    <property type="match status" value="1"/>
</dbReference>
<reference evidence="15 16" key="1">
    <citation type="submission" date="2018-11" db="EMBL/GenBank/DDBJ databases">
        <title>Sequencing the genomes of 1000 actinobacteria strains.</title>
        <authorList>
            <person name="Klenk H.-P."/>
        </authorList>
    </citation>
    <scope>NUCLEOTIDE SEQUENCE [LARGE SCALE GENOMIC DNA]</scope>
    <source>
        <strain evidence="15 16">DSM 12652</strain>
    </source>
</reference>
<accession>A0A3N2CX15</accession>
<dbReference type="AlphaFoldDB" id="A0A3N2CX15"/>
<comment type="caution">
    <text evidence="15">The sequence shown here is derived from an EMBL/GenBank/DDBJ whole genome shotgun (WGS) entry which is preliminary data.</text>
</comment>
<keyword evidence="5 10" id="KW-0067">ATP-binding</keyword>
<keyword evidence="3 10" id="KW-0132">Cell division</keyword>
<comment type="similarity">
    <text evidence="10">Belongs to the MurCDEF family. MurF subfamily.</text>
</comment>
<dbReference type="InterPro" id="IPR013221">
    <property type="entry name" value="Mur_ligase_cen"/>
</dbReference>
<gene>
    <name evidence="10" type="primary">murF</name>
    <name evidence="15" type="ORF">EDD33_2920</name>
</gene>
<evidence type="ECO:0000256" key="8">
    <source>
        <dbReference type="ARBA" id="ARBA00023306"/>
    </source>
</evidence>
<dbReference type="GO" id="GO:0005524">
    <property type="term" value="F:ATP binding"/>
    <property type="evidence" value="ECO:0007669"/>
    <property type="project" value="UniProtKB-UniRule"/>
</dbReference>
<dbReference type="GO" id="GO:0008766">
    <property type="term" value="F:UDP-N-acetylmuramoylalanyl-D-glutamyl-2,6-diaminopimelate-D-alanyl-D-alanine ligase activity"/>
    <property type="evidence" value="ECO:0007669"/>
    <property type="project" value="RHEA"/>
</dbReference>
<dbReference type="InterPro" id="IPR004101">
    <property type="entry name" value="Mur_ligase_C"/>
</dbReference>
<organism evidence="15 16">
    <name type="scientific">Nocardioides aurantiacus</name>
    <dbReference type="NCBI Taxonomy" id="86796"/>
    <lineage>
        <taxon>Bacteria</taxon>
        <taxon>Bacillati</taxon>
        <taxon>Actinomycetota</taxon>
        <taxon>Actinomycetes</taxon>
        <taxon>Propionibacteriales</taxon>
        <taxon>Nocardioidaceae</taxon>
        <taxon>Nocardioides</taxon>
    </lineage>
</organism>
<keyword evidence="4 10" id="KW-0547">Nucleotide-binding</keyword>
<dbReference type="OrthoDB" id="9800958at2"/>
<dbReference type="InterPro" id="IPR051046">
    <property type="entry name" value="MurCDEF_CellWall_CoF430Synth"/>
</dbReference>
<dbReference type="SUPFAM" id="SSF53623">
    <property type="entry name" value="MurD-like peptide ligases, catalytic domain"/>
    <property type="match status" value="1"/>
</dbReference>
<dbReference type="Gene3D" id="3.40.1390.10">
    <property type="entry name" value="MurE/MurF, N-terminal domain"/>
    <property type="match status" value="1"/>
</dbReference>
<dbReference type="GO" id="GO:0005737">
    <property type="term" value="C:cytoplasm"/>
    <property type="evidence" value="ECO:0007669"/>
    <property type="project" value="UniProtKB-SubCell"/>
</dbReference>
<evidence type="ECO:0000256" key="2">
    <source>
        <dbReference type="ARBA" id="ARBA00022598"/>
    </source>
</evidence>
<keyword evidence="9 10" id="KW-0961">Cell wall biogenesis/degradation</keyword>
<dbReference type="InterPro" id="IPR005863">
    <property type="entry name" value="UDP-N-AcMur_synth"/>
</dbReference>
<dbReference type="GO" id="GO:0008360">
    <property type="term" value="P:regulation of cell shape"/>
    <property type="evidence" value="ECO:0007669"/>
    <property type="project" value="UniProtKB-KW"/>
</dbReference>
<dbReference type="SUPFAM" id="SSF63418">
    <property type="entry name" value="MurE/MurF N-terminal domain"/>
    <property type="match status" value="1"/>
</dbReference>
<dbReference type="RefSeq" id="WP_123391650.1">
    <property type="nucleotide sequence ID" value="NZ_RKHO01000001.1"/>
</dbReference>
<dbReference type="PANTHER" id="PTHR43024:SF1">
    <property type="entry name" value="UDP-N-ACETYLMURAMOYL-TRIPEPTIDE--D-ALANYL-D-ALANINE LIGASE"/>
    <property type="match status" value="1"/>
</dbReference>
<dbReference type="InterPro" id="IPR036615">
    <property type="entry name" value="Mur_ligase_C_dom_sf"/>
</dbReference>
<evidence type="ECO:0000256" key="1">
    <source>
        <dbReference type="ARBA" id="ARBA00022490"/>
    </source>
</evidence>
<evidence type="ECO:0000259" key="14">
    <source>
        <dbReference type="Pfam" id="PF08245"/>
    </source>
</evidence>
<dbReference type="Proteomes" id="UP000281738">
    <property type="component" value="Unassembled WGS sequence"/>
</dbReference>
<dbReference type="InterPro" id="IPR000713">
    <property type="entry name" value="Mur_ligase_N"/>
</dbReference>
<dbReference type="EC" id="6.3.2.10" evidence="10 11"/>
<dbReference type="GO" id="GO:0047480">
    <property type="term" value="F:UDP-N-acetylmuramoyl-tripeptide-D-alanyl-D-alanine ligase activity"/>
    <property type="evidence" value="ECO:0007669"/>
    <property type="project" value="UniProtKB-UniRule"/>
</dbReference>
<dbReference type="UniPathway" id="UPA00219"/>
<keyword evidence="2 10" id="KW-0436">Ligase</keyword>
<dbReference type="PANTHER" id="PTHR43024">
    <property type="entry name" value="UDP-N-ACETYLMURAMOYL-TRIPEPTIDE--D-ALANYL-D-ALANINE LIGASE"/>
    <property type="match status" value="1"/>
</dbReference>
<evidence type="ECO:0000256" key="5">
    <source>
        <dbReference type="ARBA" id="ARBA00022840"/>
    </source>
</evidence>
<evidence type="ECO:0000256" key="11">
    <source>
        <dbReference type="RuleBase" id="RU004136"/>
    </source>
</evidence>
<evidence type="ECO:0000256" key="9">
    <source>
        <dbReference type="ARBA" id="ARBA00023316"/>
    </source>
</evidence>
<evidence type="ECO:0000259" key="13">
    <source>
        <dbReference type="Pfam" id="PF02875"/>
    </source>
</evidence>
<name>A0A3N2CX15_9ACTN</name>
<dbReference type="InterPro" id="IPR035911">
    <property type="entry name" value="MurE/MurF_N"/>
</dbReference>
<dbReference type="GO" id="GO:0009252">
    <property type="term" value="P:peptidoglycan biosynthetic process"/>
    <property type="evidence" value="ECO:0007669"/>
    <property type="project" value="UniProtKB-UniRule"/>
</dbReference>
<evidence type="ECO:0000313" key="15">
    <source>
        <dbReference type="EMBL" id="ROR92036.1"/>
    </source>
</evidence>
<feature type="domain" description="Mur ligase central" evidence="14">
    <location>
        <begin position="122"/>
        <end position="313"/>
    </location>
</feature>
<feature type="binding site" evidence="10">
    <location>
        <begin position="124"/>
        <end position="130"/>
    </location>
    <ligand>
        <name>ATP</name>
        <dbReference type="ChEBI" id="CHEBI:30616"/>
    </ligand>
</feature>
<dbReference type="InterPro" id="IPR036565">
    <property type="entry name" value="Mur-like_cat_sf"/>
</dbReference>
<keyword evidence="16" id="KW-1185">Reference proteome</keyword>
<evidence type="ECO:0000259" key="12">
    <source>
        <dbReference type="Pfam" id="PF01225"/>
    </source>
</evidence>
<dbReference type="GO" id="GO:0051301">
    <property type="term" value="P:cell division"/>
    <property type="evidence" value="ECO:0007669"/>
    <property type="project" value="UniProtKB-KW"/>
</dbReference>
<evidence type="ECO:0000256" key="10">
    <source>
        <dbReference type="HAMAP-Rule" id="MF_02019"/>
    </source>
</evidence>
<protein>
    <recommendedName>
        <fullName evidence="10 11">UDP-N-acetylmuramoyl-tripeptide--D-alanyl-D-alanine ligase</fullName>
        <ecNumber evidence="10 11">6.3.2.10</ecNumber>
    </recommendedName>
    <alternativeName>
        <fullName evidence="10">D-alanyl-D-alanine-adding enzyme</fullName>
    </alternativeName>
</protein>
<keyword evidence="1 10" id="KW-0963">Cytoplasm</keyword>
<dbReference type="SUPFAM" id="SSF53244">
    <property type="entry name" value="MurD-like peptide ligases, peptide-binding domain"/>
    <property type="match status" value="1"/>
</dbReference>
<sequence length="493" mass="50538">MIERTLAQVAETVGGVLHDADPTSVVTGPAFLDTRTPEPGGLFVAFAGENADGHDHAAAAVAAGAVAVLGTRPTGVPTVVVEDAQAALQQLARAVLDRRHRDDRELGRLPLRDPEALVVVAVTGSQGKTSAKDMLARVLADAGPTVATAGSFNNELGLPLTVLRLTTGTRYLVLEMGARGIGHLTELCAIAPPHVALVLNVGKAHLGEFGSQANIAQAKGEIVEALRPGHGVAVLNADDPLVTGMDARVTDEAGVEAVRFGAGDDADVRVGDLVLDDLGRPAFDLAHAGATERVELRLLGAHQATNAAAAAAVGVAVGLGLPQVAASLRGIEALSRWRMELTERADGLVVVNDAYNANPDSMRSAVETLAGIGARSGRRTVAVLGEMRELGPDAAAEHRAVGALAARLGLDAVVVVGEGAAGIADALADAGHPATHHVRGVAEASAWLRENVRGPDVVLVKASRSGRLEQVAQTLLEDHDAPTAGARRKEGGR</sequence>
<dbReference type="Pfam" id="PF08245">
    <property type="entry name" value="Mur_ligase_M"/>
    <property type="match status" value="1"/>
</dbReference>
<dbReference type="Gene3D" id="3.40.1190.10">
    <property type="entry name" value="Mur-like, catalytic domain"/>
    <property type="match status" value="1"/>
</dbReference>
<evidence type="ECO:0000256" key="6">
    <source>
        <dbReference type="ARBA" id="ARBA00022960"/>
    </source>
</evidence>
<evidence type="ECO:0000256" key="7">
    <source>
        <dbReference type="ARBA" id="ARBA00022984"/>
    </source>
</evidence>
<dbReference type="Gene3D" id="3.90.190.20">
    <property type="entry name" value="Mur ligase, C-terminal domain"/>
    <property type="match status" value="1"/>
</dbReference>
<dbReference type="NCBIfam" id="TIGR01143">
    <property type="entry name" value="murF"/>
    <property type="match status" value="1"/>
</dbReference>
<keyword evidence="7 10" id="KW-0573">Peptidoglycan synthesis</keyword>
<dbReference type="GO" id="GO:0071555">
    <property type="term" value="P:cell wall organization"/>
    <property type="evidence" value="ECO:0007669"/>
    <property type="project" value="UniProtKB-KW"/>
</dbReference>
<keyword evidence="8 10" id="KW-0131">Cell cycle</keyword>
<comment type="pathway">
    <text evidence="10 11">Cell wall biogenesis; peptidoglycan biosynthesis.</text>
</comment>
<evidence type="ECO:0000313" key="16">
    <source>
        <dbReference type="Proteomes" id="UP000281738"/>
    </source>
</evidence>
<proteinExistence type="inferred from homology"/>
<comment type="function">
    <text evidence="10 11">Involved in cell wall formation. Catalyzes the final step in the synthesis of UDP-N-acetylmuramoyl-pentapeptide, the precursor of murein.</text>
</comment>
<comment type="catalytic activity">
    <reaction evidence="10 11">
        <text>D-alanyl-D-alanine + UDP-N-acetyl-alpha-D-muramoyl-L-alanyl-gamma-D-glutamyl-meso-2,6-diaminopimelate + ATP = UDP-N-acetyl-alpha-D-muramoyl-L-alanyl-gamma-D-glutamyl-meso-2,6-diaminopimeloyl-D-alanyl-D-alanine + ADP + phosphate + H(+)</text>
        <dbReference type="Rhea" id="RHEA:28374"/>
        <dbReference type="ChEBI" id="CHEBI:15378"/>
        <dbReference type="ChEBI" id="CHEBI:30616"/>
        <dbReference type="ChEBI" id="CHEBI:43474"/>
        <dbReference type="ChEBI" id="CHEBI:57822"/>
        <dbReference type="ChEBI" id="CHEBI:61386"/>
        <dbReference type="ChEBI" id="CHEBI:83905"/>
        <dbReference type="ChEBI" id="CHEBI:456216"/>
        <dbReference type="EC" id="6.3.2.10"/>
    </reaction>
</comment>
<feature type="domain" description="Mur ligase N-terminal catalytic" evidence="12">
    <location>
        <begin position="33"/>
        <end position="85"/>
    </location>
</feature>
<dbReference type="Pfam" id="PF01225">
    <property type="entry name" value="Mur_ligase"/>
    <property type="match status" value="1"/>
</dbReference>
<evidence type="ECO:0000256" key="3">
    <source>
        <dbReference type="ARBA" id="ARBA00022618"/>
    </source>
</evidence>
<comment type="subcellular location">
    <subcellularLocation>
        <location evidence="10 11">Cytoplasm</location>
    </subcellularLocation>
</comment>